<keyword evidence="3" id="KW-0804">Transcription</keyword>
<dbReference type="PANTHER" id="PTHR44688">
    <property type="entry name" value="DNA-BINDING TRANSCRIPTIONAL ACTIVATOR DEVR_DOSR"/>
    <property type="match status" value="1"/>
</dbReference>
<keyword evidence="1" id="KW-0805">Transcription regulation</keyword>
<reference evidence="6" key="1">
    <citation type="submission" date="2022-06" db="EMBL/GenBank/DDBJ databases">
        <title>Draft genome sequence of Streptomyces sp. RB6PN25 isolated from peat swamp forest in Thailand.</title>
        <authorList>
            <person name="Duangmal K."/>
            <person name="Klaysubun C."/>
        </authorList>
    </citation>
    <scope>NUCLEOTIDE SEQUENCE</scope>
    <source>
        <strain evidence="6">RB6PN25</strain>
    </source>
</reference>
<proteinExistence type="predicted"/>
<name>A0ABT1PNE5_9ACTN</name>
<dbReference type="PROSITE" id="PS50043">
    <property type="entry name" value="HTH_LUXR_2"/>
    <property type="match status" value="1"/>
</dbReference>
<accession>A0ABT1PNE5</accession>
<dbReference type="EMBL" id="JANFNG010000001">
    <property type="protein sequence ID" value="MCQ4079194.1"/>
    <property type="molecule type" value="Genomic_DNA"/>
</dbReference>
<dbReference type="Gene3D" id="1.10.10.10">
    <property type="entry name" value="Winged helix-like DNA-binding domain superfamily/Winged helix DNA-binding domain"/>
    <property type="match status" value="1"/>
</dbReference>
<dbReference type="SUPFAM" id="SSF46894">
    <property type="entry name" value="C-terminal effector domain of the bipartite response regulators"/>
    <property type="match status" value="1"/>
</dbReference>
<feature type="region of interest" description="Disordered" evidence="4">
    <location>
        <begin position="1"/>
        <end position="21"/>
    </location>
</feature>
<protein>
    <submittedName>
        <fullName evidence="6">LuxR C-terminal-related transcriptional regulator</fullName>
    </submittedName>
</protein>
<feature type="domain" description="HTH luxR-type" evidence="5">
    <location>
        <begin position="328"/>
        <end position="392"/>
    </location>
</feature>
<dbReference type="PRINTS" id="PR00038">
    <property type="entry name" value="HTHLUXR"/>
</dbReference>
<keyword evidence="2" id="KW-0238">DNA-binding</keyword>
<dbReference type="CDD" id="cd06170">
    <property type="entry name" value="LuxR_C_like"/>
    <property type="match status" value="1"/>
</dbReference>
<evidence type="ECO:0000256" key="3">
    <source>
        <dbReference type="ARBA" id="ARBA00023163"/>
    </source>
</evidence>
<evidence type="ECO:0000259" key="5">
    <source>
        <dbReference type="PROSITE" id="PS50043"/>
    </source>
</evidence>
<gene>
    <name evidence="6" type="ORF">NGB36_00825</name>
</gene>
<evidence type="ECO:0000313" key="6">
    <source>
        <dbReference type="EMBL" id="MCQ4079194.1"/>
    </source>
</evidence>
<comment type="caution">
    <text evidence="6">The sequence shown here is derived from an EMBL/GenBank/DDBJ whole genome shotgun (WGS) entry which is preliminary data.</text>
</comment>
<keyword evidence="7" id="KW-1185">Reference proteome</keyword>
<evidence type="ECO:0000313" key="7">
    <source>
        <dbReference type="Proteomes" id="UP001057702"/>
    </source>
</evidence>
<sequence length="396" mass="43644">MNDDVRRGPVRRGHDEQPRWHGLEPADELLRRSRDILDIVATLTGEPGLATETGPRDLHSAESALRAAEHVALRKLAAWGDAGGGSAGGQLAATLALLSGTLAAIRDSRLNARSAAITDLHRCLSRLRAATSLEDLVEQVPVEINRLGYKRSLFCRLSGPNWSPRSAFVHADSQLAHDLVRLGTAIPGQLGRELPETEVVRKRTPVLVEDAQHNPGVHHRLINLARTRDYVVAPLVGHGEVVGLLHADQQVDTDRVDEFDRRLLGLFAEGLGCVFERLVCFEQLDGIRRQLQDQARSVGDLINGYLGCDVPAPRPEQSRPDDPLRRFEGPFAELTRRELEVLRHLVCGETNSQIAAELFVSPGTVKTHVKNVLRKLGVANRAEATARYHAVMQRSR</sequence>
<dbReference type="InterPro" id="IPR000792">
    <property type="entry name" value="Tscrpt_reg_LuxR_C"/>
</dbReference>
<dbReference type="InterPro" id="IPR036388">
    <property type="entry name" value="WH-like_DNA-bd_sf"/>
</dbReference>
<dbReference type="InterPro" id="IPR003018">
    <property type="entry name" value="GAF"/>
</dbReference>
<dbReference type="Pfam" id="PF00196">
    <property type="entry name" value="GerE"/>
    <property type="match status" value="1"/>
</dbReference>
<dbReference type="InterPro" id="IPR016032">
    <property type="entry name" value="Sig_transdc_resp-reg_C-effctor"/>
</dbReference>
<dbReference type="Proteomes" id="UP001057702">
    <property type="component" value="Unassembled WGS sequence"/>
</dbReference>
<dbReference type="Gene3D" id="3.30.450.40">
    <property type="match status" value="1"/>
</dbReference>
<dbReference type="SUPFAM" id="SSF55781">
    <property type="entry name" value="GAF domain-like"/>
    <property type="match status" value="1"/>
</dbReference>
<organism evidence="6 7">
    <name type="scientific">Streptomyces humicola</name>
    <dbReference type="NCBI Taxonomy" id="2953240"/>
    <lineage>
        <taxon>Bacteria</taxon>
        <taxon>Bacillati</taxon>
        <taxon>Actinomycetota</taxon>
        <taxon>Actinomycetes</taxon>
        <taxon>Kitasatosporales</taxon>
        <taxon>Streptomycetaceae</taxon>
        <taxon>Streptomyces</taxon>
    </lineage>
</organism>
<dbReference type="PANTHER" id="PTHR44688:SF16">
    <property type="entry name" value="DNA-BINDING TRANSCRIPTIONAL ACTIVATOR DEVR_DOSR"/>
    <property type="match status" value="1"/>
</dbReference>
<evidence type="ECO:0000256" key="2">
    <source>
        <dbReference type="ARBA" id="ARBA00023125"/>
    </source>
</evidence>
<evidence type="ECO:0000256" key="1">
    <source>
        <dbReference type="ARBA" id="ARBA00023015"/>
    </source>
</evidence>
<evidence type="ECO:0000256" key="4">
    <source>
        <dbReference type="SAM" id="MobiDB-lite"/>
    </source>
</evidence>
<dbReference type="SMART" id="SM00065">
    <property type="entry name" value="GAF"/>
    <property type="match status" value="1"/>
</dbReference>
<dbReference type="RefSeq" id="WP_255918047.1">
    <property type="nucleotide sequence ID" value="NZ_JANFNG010000001.1"/>
</dbReference>
<dbReference type="PROSITE" id="PS00622">
    <property type="entry name" value="HTH_LUXR_1"/>
    <property type="match status" value="1"/>
</dbReference>
<dbReference type="InterPro" id="IPR029016">
    <property type="entry name" value="GAF-like_dom_sf"/>
</dbReference>
<dbReference type="Pfam" id="PF13185">
    <property type="entry name" value="GAF_2"/>
    <property type="match status" value="1"/>
</dbReference>
<dbReference type="SMART" id="SM00421">
    <property type="entry name" value="HTH_LUXR"/>
    <property type="match status" value="1"/>
</dbReference>